<protein>
    <submittedName>
        <fullName evidence="4">Wsv079</fullName>
    </submittedName>
</protein>
<proteinExistence type="predicted"/>
<reference evidence="2 3" key="2">
    <citation type="submission" date="2018-11" db="EMBL/GenBank/DDBJ databases">
        <authorList>
            <consortium name="Pathogen Informatics"/>
        </authorList>
    </citation>
    <scope>NUCLEOTIDE SEQUENCE [LARGE SCALE GENOMIC DNA]</scope>
</reference>
<name>A0A183V4S4_TOXCA</name>
<dbReference type="Proteomes" id="UP000050794">
    <property type="component" value="Unassembled WGS sequence"/>
</dbReference>
<feature type="region of interest" description="Disordered" evidence="1">
    <location>
        <begin position="93"/>
        <end position="121"/>
    </location>
</feature>
<evidence type="ECO:0000313" key="2">
    <source>
        <dbReference type="EMBL" id="VDM47065.1"/>
    </source>
</evidence>
<gene>
    <name evidence="2" type="ORF">TCNE_LOCUS15744</name>
</gene>
<organism evidence="3 4">
    <name type="scientific">Toxocara canis</name>
    <name type="common">Canine roundworm</name>
    <dbReference type="NCBI Taxonomy" id="6265"/>
    <lineage>
        <taxon>Eukaryota</taxon>
        <taxon>Metazoa</taxon>
        <taxon>Ecdysozoa</taxon>
        <taxon>Nematoda</taxon>
        <taxon>Chromadorea</taxon>
        <taxon>Rhabditida</taxon>
        <taxon>Spirurina</taxon>
        <taxon>Ascaridomorpha</taxon>
        <taxon>Ascaridoidea</taxon>
        <taxon>Toxocaridae</taxon>
        <taxon>Toxocara</taxon>
    </lineage>
</organism>
<evidence type="ECO:0000313" key="3">
    <source>
        <dbReference type="Proteomes" id="UP000050794"/>
    </source>
</evidence>
<accession>A0A183V4S4</accession>
<dbReference type="EMBL" id="UYWY01023068">
    <property type="protein sequence ID" value="VDM47065.1"/>
    <property type="molecule type" value="Genomic_DNA"/>
</dbReference>
<sequence>MASQKSIPSDSPSSNCCSDVFDDFNSGSSTSRFTRRKAFAHSRNRNERISWASCDSEFPNVRRSSFISRLLPHGIIRRDSSLKLKFKRCDSTKREDHSVSTAPSLLNEGSVGNEVSSSSNNEICNRKASDETNVTIDTLRYSAESRKEYEHSLNAVMDFIRGTYNDRYHTPVISNVKALKDEPIAPGGITMIVASMDDAVELHSALLNRTDERMNETMMMRSVSHENDESRRENNSERVYKTWNGGEVLSKLICDEKGSSLPHNVVVTPDCLSLSSSYLDCSCERCSQLLTDGNQNSSSKEQLESEDVLKGTKCTQKYDDVHKTIALFNFDQSNSESMCSLTSDNKWLYSSIEMYAHSANIQIDALLADNVEYPKGYVHKNGPSRHTIYSFVDPIQLPDDYSLHRPTLIRLTSGEKLARACAKNMIEVCV</sequence>
<dbReference type="AlphaFoldDB" id="A0A183V4S4"/>
<dbReference type="WBParaSite" id="TCNE_0001574501-mRNA-1">
    <property type="protein sequence ID" value="TCNE_0001574501-mRNA-1"/>
    <property type="gene ID" value="TCNE_0001574501"/>
</dbReference>
<evidence type="ECO:0000313" key="4">
    <source>
        <dbReference type="WBParaSite" id="TCNE_0001574501-mRNA-1"/>
    </source>
</evidence>
<feature type="compositionally biased region" description="Low complexity" evidence="1">
    <location>
        <begin position="107"/>
        <end position="121"/>
    </location>
</feature>
<reference evidence="4" key="1">
    <citation type="submission" date="2016-06" db="UniProtKB">
        <authorList>
            <consortium name="WormBaseParasite"/>
        </authorList>
    </citation>
    <scope>IDENTIFICATION</scope>
</reference>
<evidence type="ECO:0000256" key="1">
    <source>
        <dbReference type="SAM" id="MobiDB-lite"/>
    </source>
</evidence>
<keyword evidence="3" id="KW-1185">Reference proteome</keyword>